<dbReference type="RefSeq" id="WP_185442974.1">
    <property type="nucleotide sequence ID" value="NZ_CP043661.1"/>
</dbReference>
<evidence type="ECO:0000256" key="2">
    <source>
        <dbReference type="ARBA" id="ARBA00023125"/>
    </source>
</evidence>
<evidence type="ECO:0000256" key="1">
    <source>
        <dbReference type="ARBA" id="ARBA00023015"/>
    </source>
</evidence>
<organism evidence="6 7">
    <name type="scientific">Kribbella qitaiheensis</name>
    <dbReference type="NCBI Taxonomy" id="1544730"/>
    <lineage>
        <taxon>Bacteria</taxon>
        <taxon>Bacillati</taxon>
        <taxon>Actinomycetota</taxon>
        <taxon>Actinomycetes</taxon>
        <taxon>Propionibacteriales</taxon>
        <taxon>Kribbellaceae</taxon>
        <taxon>Kribbella</taxon>
    </lineage>
</organism>
<keyword evidence="7" id="KW-1185">Reference proteome</keyword>
<dbReference type="GO" id="GO:0000976">
    <property type="term" value="F:transcription cis-regulatory region binding"/>
    <property type="evidence" value="ECO:0007669"/>
    <property type="project" value="TreeGrafter"/>
</dbReference>
<feature type="DNA-binding region" description="H-T-H motif" evidence="4">
    <location>
        <begin position="38"/>
        <end position="57"/>
    </location>
</feature>
<evidence type="ECO:0000313" key="6">
    <source>
        <dbReference type="EMBL" id="QNE20590.1"/>
    </source>
</evidence>
<evidence type="ECO:0000259" key="5">
    <source>
        <dbReference type="PROSITE" id="PS50977"/>
    </source>
</evidence>
<dbReference type="EMBL" id="CP043661">
    <property type="protein sequence ID" value="QNE20590.1"/>
    <property type="molecule type" value="Genomic_DNA"/>
</dbReference>
<dbReference type="GO" id="GO:0003700">
    <property type="term" value="F:DNA-binding transcription factor activity"/>
    <property type="evidence" value="ECO:0007669"/>
    <property type="project" value="TreeGrafter"/>
</dbReference>
<dbReference type="SUPFAM" id="SSF46689">
    <property type="entry name" value="Homeodomain-like"/>
    <property type="match status" value="1"/>
</dbReference>
<keyword evidence="2 4" id="KW-0238">DNA-binding</keyword>
<accession>A0A7G6X2X5</accession>
<evidence type="ECO:0000256" key="3">
    <source>
        <dbReference type="ARBA" id="ARBA00023163"/>
    </source>
</evidence>
<name>A0A7G6X2X5_9ACTN</name>
<dbReference type="AlphaFoldDB" id="A0A7G6X2X5"/>
<dbReference type="PROSITE" id="PS50977">
    <property type="entry name" value="HTH_TETR_2"/>
    <property type="match status" value="1"/>
</dbReference>
<dbReference type="PANTHER" id="PTHR30055:SF234">
    <property type="entry name" value="HTH-TYPE TRANSCRIPTIONAL REGULATOR BETI"/>
    <property type="match status" value="1"/>
</dbReference>
<evidence type="ECO:0000313" key="7">
    <source>
        <dbReference type="Proteomes" id="UP000515563"/>
    </source>
</evidence>
<proteinExistence type="predicted"/>
<evidence type="ECO:0000256" key="4">
    <source>
        <dbReference type="PROSITE-ProRule" id="PRU00335"/>
    </source>
</evidence>
<dbReference type="InterPro" id="IPR050109">
    <property type="entry name" value="HTH-type_TetR-like_transc_reg"/>
</dbReference>
<dbReference type="KEGG" id="kqi:F1D05_25125"/>
<gene>
    <name evidence="6" type="ORF">F1D05_25125</name>
</gene>
<dbReference type="Proteomes" id="UP000515563">
    <property type="component" value="Chromosome"/>
</dbReference>
<protein>
    <submittedName>
        <fullName evidence="6">TetR/AcrR family transcriptional regulator</fullName>
    </submittedName>
</protein>
<dbReference type="Gene3D" id="1.10.357.10">
    <property type="entry name" value="Tetracycline Repressor, domain 2"/>
    <property type="match status" value="1"/>
</dbReference>
<dbReference type="InterPro" id="IPR001647">
    <property type="entry name" value="HTH_TetR"/>
</dbReference>
<reference evidence="7" key="1">
    <citation type="submission" date="2019-09" db="EMBL/GenBank/DDBJ databases">
        <title>Antimicrobial potential of Antarctic Bacteria.</title>
        <authorList>
            <person name="Benaud N."/>
            <person name="Edwards R.J."/>
            <person name="Ferrari B.C."/>
        </authorList>
    </citation>
    <scope>NUCLEOTIDE SEQUENCE [LARGE SCALE GENOMIC DNA]</scope>
    <source>
        <strain evidence="7">SPB151</strain>
    </source>
</reference>
<feature type="domain" description="HTH tetR-type" evidence="5">
    <location>
        <begin position="15"/>
        <end position="75"/>
    </location>
</feature>
<sequence>MSANAERLRDPNQRAERATRILDTAADLLLRHGYRRVTIDDVAAGAGIGKGTVYLHWKTREQLFGAVFDREVLTALDELRQALEKDPDAALLHRFAQIYFLAITRRPLLRGFLLTDPELLGKLAATRDSGHDDRHSKMSREYFELLGHHELLRDDLNLEQLGYAYQATFEGFLRAETSTPEGGAADHAELLAQTVRRAFESDRKLGVIKREELAAGLTELLTDLIAADRAEAGIPAD</sequence>
<reference evidence="6 7" key="2">
    <citation type="journal article" date="2020" name="Microbiol. Resour. Announc.">
        <title>Antarctic desert soil bacteria exhibit high novel natural product potential, evaluated through long-read genome sequencing and comparative genomics.</title>
        <authorList>
            <person name="Benaud N."/>
            <person name="Edwards R.J."/>
            <person name="Amos T.G."/>
            <person name="D'Agostino P.M."/>
            <person name="Gutierrez-Chavez C."/>
            <person name="Montgomery K."/>
            <person name="Nicetic I."/>
            <person name="Ferrari B.C."/>
        </authorList>
    </citation>
    <scope>NUCLEOTIDE SEQUENCE [LARGE SCALE GENOMIC DNA]</scope>
    <source>
        <strain evidence="6 7">SPB151</strain>
    </source>
</reference>
<dbReference type="Pfam" id="PF00440">
    <property type="entry name" value="TetR_N"/>
    <property type="match status" value="1"/>
</dbReference>
<keyword evidence="1" id="KW-0805">Transcription regulation</keyword>
<keyword evidence="3" id="KW-0804">Transcription</keyword>
<dbReference type="PRINTS" id="PR00455">
    <property type="entry name" value="HTHTETR"/>
</dbReference>
<dbReference type="InterPro" id="IPR009057">
    <property type="entry name" value="Homeodomain-like_sf"/>
</dbReference>
<dbReference type="PANTHER" id="PTHR30055">
    <property type="entry name" value="HTH-TYPE TRANSCRIPTIONAL REGULATOR RUTR"/>
    <property type="match status" value="1"/>
</dbReference>